<dbReference type="RefSeq" id="WP_252816570.1">
    <property type="nucleotide sequence ID" value="NZ_JAMXQS010000002.1"/>
</dbReference>
<name>A0ABT1C2V0_9HYPH</name>
<protein>
    <submittedName>
        <fullName evidence="5">Glycosyltransferase</fullName>
        <ecNumber evidence="5">2.4.-.-</ecNumber>
    </submittedName>
</protein>
<dbReference type="EC" id="2.4.-.-" evidence="5"/>
<dbReference type="EMBL" id="JAMXQS010000002">
    <property type="protein sequence ID" value="MCO6049134.1"/>
    <property type="molecule type" value="Genomic_DNA"/>
</dbReference>
<reference evidence="5 6" key="1">
    <citation type="submission" date="2022-06" db="EMBL/GenBank/DDBJ databases">
        <title>Mesorhizobium sp. strain RP14 Genome sequencing and assembly.</title>
        <authorList>
            <person name="Kim I."/>
        </authorList>
    </citation>
    <scope>NUCLEOTIDE SEQUENCE [LARGE SCALE GENOMIC DNA]</scope>
    <source>
        <strain evidence="6">RP14(2022)</strain>
    </source>
</reference>
<dbReference type="InterPro" id="IPR029044">
    <property type="entry name" value="Nucleotide-diphossugar_trans"/>
</dbReference>
<dbReference type="PANTHER" id="PTHR43179:SF12">
    <property type="entry name" value="GALACTOFURANOSYLTRANSFERASE GLFT2"/>
    <property type="match status" value="1"/>
</dbReference>
<proteinExistence type="inferred from homology"/>
<keyword evidence="3 5" id="KW-0808">Transferase</keyword>
<dbReference type="GO" id="GO:0016757">
    <property type="term" value="F:glycosyltransferase activity"/>
    <property type="evidence" value="ECO:0007669"/>
    <property type="project" value="UniProtKB-KW"/>
</dbReference>
<gene>
    <name evidence="5" type="ORF">NGM99_04945</name>
</gene>
<keyword evidence="6" id="KW-1185">Reference proteome</keyword>
<keyword evidence="2 5" id="KW-0328">Glycosyltransferase</keyword>
<organism evidence="5 6">
    <name type="scientific">Mesorhizobium liriopis</name>
    <dbReference type="NCBI Taxonomy" id="2953882"/>
    <lineage>
        <taxon>Bacteria</taxon>
        <taxon>Pseudomonadati</taxon>
        <taxon>Pseudomonadota</taxon>
        <taxon>Alphaproteobacteria</taxon>
        <taxon>Hyphomicrobiales</taxon>
        <taxon>Phyllobacteriaceae</taxon>
        <taxon>Mesorhizobium</taxon>
    </lineage>
</organism>
<evidence type="ECO:0000256" key="1">
    <source>
        <dbReference type="ARBA" id="ARBA00006739"/>
    </source>
</evidence>
<evidence type="ECO:0000313" key="6">
    <source>
        <dbReference type="Proteomes" id="UP001205906"/>
    </source>
</evidence>
<dbReference type="PANTHER" id="PTHR43179">
    <property type="entry name" value="RHAMNOSYLTRANSFERASE WBBL"/>
    <property type="match status" value="1"/>
</dbReference>
<comment type="similarity">
    <text evidence="1">Belongs to the glycosyltransferase 2 family.</text>
</comment>
<feature type="domain" description="Glycosyltransferase 2-like" evidence="4">
    <location>
        <begin position="8"/>
        <end position="169"/>
    </location>
</feature>
<accession>A0ABT1C2V0</accession>
<dbReference type="Pfam" id="PF00535">
    <property type="entry name" value="Glycos_transf_2"/>
    <property type="match status" value="1"/>
</dbReference>
<dbReference type="Proteomes" id="UP001205906">
    <property type="component" value="Unassembled WGS sequence"/>
</dbReference>
<comment type="caution">
    <text evidence="5">The sequence shown here is derived from an EMBL/GenBank/DDBJ whole genome shotgun (WGS) entry which is preliminary data.</text>
</comment>
<evidence type="ECO:0000256" key="3">
    <source>
        <dbReference type="ARBA" id="ARBA00022679"/>
    </source>
</evidence>
<evidence type="ECO:0000259" key="4">
    <source>
        <dbReference type="Pfam" id="PF00535"/>
    </source>
</evidence>
<dbReference type="SUPFAM" id="SSF53448">
    <property type="entry name" value="Nucleotide-diphospho-sugar transferases"/>
    <property type="match status" value="1"/>
</dbReference>
<evidence type="ECO:0000313" key="5">
    <source>
        <dbReference type="EMBL" id="MCO6049134.1"/>
    </source>
</evidence>
<sequence>MQAVPQLSVIIPHLNEPGELRRCLAALANQEVEKGSVEVIVVDNGSREPPRTVCDGFADVRLEIETVPGPGPARNRGASVARAPLLAFIDADCLADPRWVSAILDFMNRHPEIDFLGGEIGIEPQDPDRLSAVEAYESVFSYQVRRYTEKLGFAATGNMAVRADVFRRVGPFGGIATMEDTEWGQRATAMGFKVAFLPEARVTTPSCKSFAELARRWDRHVAHEFRHVGMKPGRRAVWAAKAAAAVVSPLASVPRILRSDRLQGLAPRWRAFVCLARVRFYRAQLMARLLWRNDAGAMVGLWNREAS</sequence>
<dbReference type="Gene3D" id="3.90.550.10">
    <property type="entry name" value="Spore Coat Polysaccharide Biosynthesis Protein SpsA, Chain A"/>
    <property type="match status" value="1"/>
</dbReference>
<dbReference type="InterPro" id="IPR001173">
    <property type="entry name" value="Glyco_trans_2-like"/>
</dbReference>
<evidence type="ECO:0000256" key="2">
    <source>
        <dbReference type="ARBA" id="ARBA00022676"/>
    </source>
</evidence>